<organism evidence="1 2">
    <name type="scientific">Porites lobata</name>
    <dbReference type="NCBI Taxonomy" id="104759"/>
    <lineage>
        <taxon>Eukaryota</taxon>
        <taxon>Metazoa</taxon>
        <taxon>Cnidaria</taxon>
        <taxon>Anthozoa</taxon>
        <taxon>Hexacorallia</taxon>
        <taxon>Scleractinia</taxon>
        <taxon>Fungiina</taxon>
        <taxon>Poritidae</taxon>
        <taxon>Porites</taxon>
    </lineage>
</organism>
<evidence type="ECO:0000313" key="1">
    <source>
        <dbReference type="EMBL" id="CAH3039404.1"/>
    </source>
</evidence>
<sequence length="189" mass="22302">MTCFLDEGTYIIQNYETMRYLYMEGERIEKRGDEEGWLEETGREAPPAVGAYSNFYNRTYWRLLPQGEGKYLIENVETRRYLFQSGPKITGDRGDENGWQESTGFEAPPVVGADDNYEDRAYWRFLPVSDNKYFIENIATQRYMLQDGEKLKGNSRREEGRGWSRLKGPPTLGADANYFNRAYWRLYRQ</sequence>
<proteinExistence type="predicted"/>
<comment type="caution">
    <text evidence="1">The sequence shown here is derived from an EMBL/GenBank/DDBJ whole genome shotgun (WGS) entry which is preliminary data.</text>
</comment>
<dbReference type="SUPFAM" id="SSF50370">
    <property type="entry name" value="Ricin B-like lectins"/>
    <property type="match status" value="1"/>
</dbReference>
<dbReference type="InterPro" id="IPR035992">
    <property type="entry name" value="Ricin_B-like_lectins"/>
</dbReference>
<keyword evidence="2" id="KW-1185">Reference proteome</keyword>
<dbReference type="EMBL" id="CALNXK010000007">
    <property type="protein sequence ID" value="CAH3039404.1"/>
    <property type="molecule type" value="Genomic_DNA"/>
</dbReference>
<name>A0ABN8N5I2_9CNID</name>
<protein>
    <submittedName>
        <fullName evidence="1">Uncharacterized protein</fullName>
    </submittedName>
</protein>
<dbReference type="Proteomes" id="UP001159405">
    <property type="component" value="Unassembled WGS sequence"/>
</dbReference>
<evidence type="ECO:0000313" key="2">
    <source>
        <dbReference type="Proteomes" id="UP001159405"/>
    </source>
</evidence>
<dbReference type="Gene3D" id="2.80.10.50">
    <property type="match status" value="1"/>
</dbReference>
<accession>A0ABN8N5I2</accession>
<gene>
    <name evidence="1" type="ORF">PLOB_00042674</name>
</gene>
<reference evidence="1 2" key="1">
    <citation type="submission" date="2022-05" db="EMBL/GenBank/DDBJ databases">
        <authorList>
            <consortium name="Genoscope - CEA"/>
            <person name="William W."/>
        </authorList>
    </citation>
    <scope>NUCLEOTIDE SEQUENCE [LARGE SCALE GENOMIC DNA]</scope>
</reference>